<dbReference type="RefSeq" id="WP_344511428.1">
    <property type="nucleotide sequence ID" value="NZ_BAAAQD010000028.1"/>
</dbReference>
<evidence type="ECO:0000256" key="1">
    <source>
        <dbReference type="SAM" id="Phobius"/>
    </source>
</evidence>
<comment type="caution">
    <text evidence="2">The sequence shown here is derived from an EMBL/GenBank/DDBJ whole genome shotgun (WGS) entry which is preliminary data.</text>
</comment>
<feature type="transmembrane region" description="Helical" evidence="1">
    <location>
        <begin position="341"/>
        <end position="363"/>
    </location>
</feature>
<evidence type="ECO:0000313" key="3">
    <source>
        <dbReference type="Proteomes" id="UP001501470"/>
    </source>
</evidence>
<feature type="transmembrane region" description="Helical" evidence="1">
    <location>
        <begin position="244"/>
        <end position="265"/>
    </location>
</feature>
<feature type="transmembrane region" description="Helical" evidence="1">
    <location>
        <begin position="77"/>
        <end position="96"/>
    </location>
</feature>
<feature type="transmembrane region" description="Helical" evidence="1">
    <location>
        <begin position="166"/>
        <end position="186"/>
    </location>
</feature>
<organism evidence="2 3">
    <name type="scientific">Dactylosporangium maewongense</name>
    <dbReference type="NCBI Taxonomy" id="634393"/>
    <lineage>
        <taxon>Bacteria</taxon>
        <taxon>Bacillati</taxon>
        <taxon>Actinomycetota</taxon>
        <taxon>Actinomycetes</taxon>
        <taxon>Micromonosporales</taxon>
        <taxon>Micromonosporaceae</taxon>
        <taxon>Dactylosporangium</taxon>
    </lineage>
</organism>
<name>A0ABN2CKL1_9ACTN</name>
<proteinExistence type="predicted"/>
<feature type="transmembrane region" description="Helical" evidence="1">
    <location>
        <begin position="195"/>
        <end position="211"/>
    </location>
</feature>
<accession>A0ABN2CKL1</accession>
<reference evidence="2 3" key="1">
    <citation type="journal article" date="2019" name="Int. J. Syst. Evol. Microbiol.">
        <title>The Global Catalogue of Microorganisms (GCM) 10K type strain sequencing project: providing services to taxonomists for standard genome sequencing and annotation.</title>
        <authorList>
            <consortium name="The Broad Institute Genomics Platform"/>
            <consortium name="The Broad Institute Genome Sequencing Center for Infectious Disease"/>
            <person name="Wu L."/>
            <person name="Ma J."/>
        </authorList>
    </citation>
    <scope>NUCLEOTIDE SEQUENCE [LARGE SCALE GENOMIC DNA]</scope>
    <source>
        <strain evidence="2 3">JCM 15933</strain>
    </source>
</reference>
<dbReference type="Proteomes" id="UP001501470">
    <property type="component" value="Unassembled WGS sequence"/>
</dbReference>
<keyword evidence="1" id="KW-0812">Transmembrane</keyword>
<keyword evidence="1" id="KW-1133">Transmembrane helix</keyword>
<keyword evidence="3" id="KW-1185">Reference proteome</keyword>
<evidence type="ECO:0000313" key="2">
    <source>
        <dbReference type="EMBL" id="GAA1559257.1"/>
    </source>
</evidence>
<feature type="transmembrane region" description="Helical" evidence="1">
    <location>
        <begin position="375"/>
        <end position="396"/>
    </location>
</feature>
<feature type="transmembrane region" description="Helical" evidence="1">
    <location>
        <begin position="45"/>
        <end position="65"/>
    </location>
</feature>
<dbReference type="EMBL" id="BAAAQD010000028">
    <property type="protein sequence ID" value="GAA1559257.1"/>
    <property type="molecule type" value="Genomic_DNA"/>
</dbReference>
<keyword evidence="1" id="KW-0472">Membrane</keyword>
<feature type="transmembrane region" description="Helical" evidence="1">
    <location>
        <begin position="132"/>
        <end position="154"/>
    </location>
</feature>
<feature type="transmembrane region" description="Helical" evidence="1">
    <location>
        <begin position="108"/>
        <end position="125"/>
    </location>
</feature>
<protein>
    <submittedName>
        <fullName evidence="2">Uncharacterized protein</fullName>
    </submittedName>
</protein>
<sequence length="404" mass="42167">MSAVRAVLRDPHWYRDAAGAGLQALAALLLTLAWAARDPDLPRVAWAAFAGVGLCGWLFLITAARSARLAATGAGELRGLLLVAMLLAQIGFVLRLSAREPVVPGLEWVVFMISALLFLAAYEVARRPVHQMLWVATVGVLLAGSVAAVVATPHGVLEPRLYWRQALPAAVLAAAVSGAVVLGCLWRRDRVMREAVRAHVVAVPPLAVYAFTRDPGAATLVCGATAGAVFGAGRVLWRSSWTATLRPIGTGVAAVAAVTTVLWLFDPWKVAVREPAPARDLVGVARETAGAVSLADVCGRAGELVLTLLVLVFALQVGLLATRAARPDAELPDRHAFQRVWAVALGGQVLASLLAPLLVGVLRLPAPPTLTTLPFAADGASFVVTFAALGLLFAAAQRPPAGAL</sequence>
<gene>
    <name evidence="2" type="ORF">GCM10009827_095320</name>
</gene>
<feature type="transmembrane region" description="Helical" evidence="1">
    <location>
        <begin position="304"/>
        <end position="321"/>
    </location>
</feature>
<feature type="transmembrane region" description="Helical" evidence="1">
    <location>
        <begin position="217"/>
        <end position="237"/>
    </location>
</feature>